<dbReference type="InterPro" id="IPR011129">
    <property type="entry name" value="CSD"/>
</dbReference>
<dbReference type="SMART" id="SM00955">
    <property type="entry name" value="RNB"/>
    <property type="match status" value="1"/>
</dbReference>
<dbReference type="Pfam" id="PF08461">
    <property type="entry name" value="WHD_RNase_R"/>
    <property type="match status" value="1"/>
</dbReference>
<dbReference type="Pfam" id="PF08206">
    <property type="entry name" value="OB_RNB"/>
    <property type="match status" value="1"/>
</dbReference>
<dbReference type="Pfam" id="PF00773">
    <property type="entry name" value="RNB"/>
    <property type="match status" value="1"/>
</dbReference>
<evidence type="ECO:0000256" key="8">
    <source>
        <dbReference type="HAMAP-Rule" id="MF_01895"/>
    </source>
</evidence>
<dbReference type="Pfam" id="PF17876">
    <property type="entry name" value="CSD2"/>
    <property type="match status" value="1"/>
</dbReference>
<dbReference type="InterPro" id="IPR050180">
    <property type="entry name" value="RNR_Ribonuclease"/>
</dbReference>
<dbReference type="InterPro" id="IPR011805">
    <property type="entry name" value="RNase_R"/>
</dbReference>
<dbReference type="InterPro" id="IPR013223">
    <property type="entry name" value="RNase_B_OB_dom"/>
</dbReference>
<evidence type="ECO:0000256" key="2">
    <source>
        <dbReference type="ARBA" id="ARBA00004496"/>
    </source>
</evidence>
<evidence type="ECO:0000313" key="11">
    <source>
        <dbReference type="EMBL" id="GGI87207.1"/>
    </source>
</evidence>
<dbReference type="InterPro" id="IPR013668">
    <property type="entry name" value="RNase_R_HTH_12"/>
</dbReference>
<feature type="region of interest" description="Disordered" evidence="9">
    <location>
        <begin position="1"/>
        <end position="24"/>
    </location>
</feature>
<feature type="domain" description="S1 motif" evidence="10">
    <location>
        <begin position="644"/>
        <end position="725"/>
    </location>
</feature>
<keyword evidence="4 8" id="KW-0540">Nuclease</keyword>
<organism evidence="11 12">
    <name type="scientific">Legionella impletisoli</name>
    <dbReference type="NCBI Taxonomy" id="343510"/>
    <lineage>
        <taxon>Bacteria</taxon>
        <taxon>Pseudomonadati</taxon>
        <taxon>Pseudomonadota</taxon>
        <taxon>Gammaproteobacteria</taxon>
        <taxon>Legionellales</taxon>
        <taxon>Legionellaceae</taxon>
        <taxon>Legionella</taxon>
    </lineage>
</organism>
<dbReference type="InterPro" id="IPR003029">
    <property type="entry name" value="S1_domain"/>
</dbReference>
<dbReference type="Pfam" id="PF00575">
    <property type="entry name" value="S1"/>
    <property type="match status" value="1"/>
</dbReference>
<comment type="function">
    <text evidence="8">3'-5' exoribonuclease that releases 5'-nucleoside monophosphates and is involved in maturation of structured RNAs.</text>
</comment>
<evidence type="ECO:0000256" key="6">
    <source>
        <dbReference type="ARBA" id="ARBA00022839"/>
    </source>
</evidence>
<evidence type="ECO:0000256" key="9">
    <source>
        <dbReference type="SAM" id="MobiDB-lite"/>
    </source>
</evidence>
<keyword evidence="12" id="KW-1185">Reference proteome</keyword>
<dbReference type="SMART" id="SM00357">
    <property type="entry name" value="CSP"/>
    <property type="match status" value="1"/>
</dbReference>
<dbReference type="RefSeq" id="WP_131776926.1">
    <property type="nucleotide sequence ID" value="NZ_BMOB01000006.1"/>
</dbReference>
<comment type="catalytic activity">
    <reaction evidence="1 8">
        <text>Exonucleolytic cleavage in the 3'- to 5'-direction to yield nucleoside 5'-phosphates.</text>
        <dbReference type="EC" id="3.1.13.1"/>
    </reaction>
</comment>
<evidence type="ECO:0000256" key="7">
    <source>
        <dbReference type="ARBA" id="ARBA00022884"/>
    </source>
</evidence>
<evidence type="ECO:0000259" key="10">
    <source>
        <dbReference type="PROSITE" id="PS50126"/>
    </source>
</evidence>
<dbReference type="HAMAP" id="MF_01895">
    <property type="entry name" value="RNase_R"/>
    <property type="match status" value="1"/>
</dbReference>
<comment type="caution">
    <text evidence="11">The sequence shown here is derived from an EMBL/GenBank/DDBJ whole genome shotgun (WGS) entry which is preliminary data.</text>
</comment>
<dbReference type="InterPro" id="IPR022966">
    <property type="entry name" value="RNase_II/R_CS"/>
</dbReference>
<evidence type="ECO:0000256" key="3">
    <source>
        <dbReference type="ARBA" id="ARBA00022490"/>
    </source>
</evidence>
<dbReference type="InterPro" id="IPR040476">
    <property type="entry name" value="CSD2"/>
</dbReference>
<dbReference type="EMBL" id="BMOB01000006">
    <property type="protein sequence ID" value="GGI87207.1"/>
    <property type="molecule type" value="Genomic_DNA"/>
</dbReference>
<dbReference type="InterPro" id="IPR012340">
    <property type="entry name" value="NA-bd_OB-fold"/>
</dbReference>
<dbReference type="AlphaFoldDB" id="A0A917JX84"/>
<keyword evidence="6 8" id="KW-0269">Exonuclease</keyword>
<gene>
    <name evidence="11" type="primary">vacB</name>
    <name evidence="8" type="synonym">rnr</name>
    <name evidence="11" type="ORF">GCM10007966_14920</name>
</gene>
<comment type="similarity">
    <text evidence="8">Belongs to the RNR ribonuclease family. RNase R subfamily.</text>
</comment>
<dbReference type="Proteomes" id="UP000630149">
    <property type="component" value="Unassembled WGS sequence"/>
</dbReference>
<reference evidence="11" key="1">
    <citation type="journal article" date="2014" name="Int. J. Syst. Evol. Microbiol.">
        <title>Complete genome sequence of Corynebacterium casei LMG S-19264T (=DSM 44701T), isolated from a smear-ripened cheese.</title>
        <authorList>
            <consortium name="US DOE Joint Genome Institute (JGI-PGF)"/>
            <person name="Walter F."/>
            <person name="Albersmeier A."/>
            <person name="Kalinowski J."/>
            <person name="Ruckert C."/>
        </authorList>
    </citation>
    <scope>NUCLEOTIDE SEQUENCE</scope>
    <source>
        <strain evidence="11">JCM 13919</strain>
    </source>
</reference>
<dbReference type="PROSITE" id="PS01175">
    <property type="entry name" value="RIBONUCLEASE_II"/>
    <property type="match status" value="1"/>
</dbReference>
<dbReference type="GO" id="GO:0008859">
    <property type="term" value="F:exoribonuclease II activity"/>
    <property type="evidence" value="ECO:0007669"/>
    <property type="project" value="UniProtKB-UniRule"/>
</dbReference>
<dbReference type="PANTHER" id="PTHR23355:SF9">
    <property type="entry name" value="DIS3-LIKE EXONUCLEASE 2"/>
    <property type="match status" value="1"/>
</dbReference>
<evidence type="ECO:0000256" key="1">
    <source>
        <dbReference type="ARBA" id="ARBA00001849"/>
    </source>
</evidence>
<dbReference type="OrthoDB" id="9764149at2"/>
<accession>A0A917JX84</accession>
<dbReference type="GO" id="GO:0005829">
    <property type="term" value="C:cytosol"/>
    <property type="evidence" value="ECO:0007669"/>
    <property type="project" value="TreeGrafter"/>
</dbReference>
<dbReference type="GO" id="GO:0003723">
    <property type="term" value="F:RNA binding"/>
    <property type="evidence" value="ECO:0007669"/>
    <property type="project" value="UniProtKB-UniRule"/>
</dbReference>
<protein>
    <recommendedName>
        <fullName evidence="8">Ribonuclease R</fullName>
        <shortName evidence="8">RNase R</shortName>
        <ecNumber evidence="8">3.1.13.1</ecNumber>
    </recommendedName>
</protein>
<feature type="compositionally biased region" description="Basic and acidic residues" evidence="9">
    <location>
        <begin position="10"/>
        <end position="24"/>
    </location>
</feature>
<dbReference type="PROSITE" id="PS50126">
    <property type="entry name" value="S1"/>
    <property type="match status" value="1"/>
</dbReference>
<dbReference type="EC" id="3.1.13.1" evidence="8"/>
<dbReference type="CDD" id="cd04471">
    <property type="entry name" value="S1_RNase_R"/>
    <property type="match status" value="1"/>
</dbReference>
<sequence length="734" mass="83951">MSKKTKKPLYKQDPHYQREREKYSDPIPSRELILQILEEYGRPISCNQLFNKLELKDQAKQEALGFRLRAMVRDGQIMLDRRGRYCLMDKINLQRGTVQGHPDGYGFFIPDDGDEDMVLSAKEMRAVMHGDVVLAYPVGLDRRGRSEAKIHEVIEHAHTNVVGRYFSEHGIGFVVPDSKRLTQDISIPLEFANNAKDGQIVLVELLAYPSKRTQAVGKVIHILGEHMAPGMETEIAILAHGIPSEWPEDVAAAVTNTPMHVTKEQVEGRTDLRHLPFVTIDGEDARDFDDAIYCKKSPKGAYQLYVAIADVSHYVKVNSPLDKEASRRGNSVYFPGKVVPMLPEALSNGICSLNPNVDRLCMVAELGISAQGKITRSRFYRAVIHSHARLTYTQVARWFEEGETEKPYQALWPMLQTAQELYEVLLQTRKQRGAIDFDTTETKIEFDEHRKIQRIVPVIRTDAHRLIEEFMLAANVATASYLQKASIPTLYRVHPAPEEDKILELRKFLNEMGYQLSGGKKPTPKDFQITMEKLDGKPEQHLIETVMLRSLKQAQYIESNDGHFGLAYSAYTHFTSPIRRYPDLLIHRAIGHLLDNNPIDEFEYDEEEMSRLGKHCSATERRADEATREVVAWLKCEFMQDKLGQVFRGRISAVTGFGIFVELEEYYIEGLVHVTSLKNDYYSFDPTKHRLVGERTGQVYHLGDKMTVLVARVDLDERKIDFEPVRDEDLESDE</sequence>
<dbReference type="NCBIfam" id="TIGR00358">
    <property type="entry name" value="3_prime_RNase"/>
    <property type="match status" value="1"/>
</dbReference>
<keyword evidence="7 8" id="KW-0694">RNA-binding</keyword>
<dbReference type="InterPro" id="IPR004476">
    <property type="entry name" value="RNase_II/RNase_R"/>
</dbReference>
<dbReference type="NCBIfam" id="TIGR02063">
    <property type="entry name" value="RNase_R"/>
    <property type="match status" value="1"/>
</dbReference>
<reference evidence="11" key="2">
    <citation type="submission" date="2020-09" db="EMBL/GenBank/DDBJ databases">
        <authorList>
            <person name="Sun Q."/>
            <person name="Ohkuma M."/>
        </authorList>
    </citation>
    <scope>NUCLEOTIDE SEQUENCE</scope>
    <source>
        <strain evidence="11">JCM 13919</strain>
    </source>
</reference>
<dbReference type="InterPro" id="IPR001900">
    <property type="entry name" value="RNase_II/R"/>
</dbReference>
<dbReference type="PANTHER" id="PTHR23355">
    <property type="entry name" value="RIBONUCLEASE"/>
    <property type="match status" value="1"/>
</dbReference>
<dbReference type="Gene3D" id="2.40.50.140">
    <property type="entry name" value="Nucleic acid-binding proteins"/>
    <property type="match status" value="2"/>
</dbReference>
<keyword evidence="5 8" id="KW-0378">Hydrolase</keyword>
<evidence type="ECO:0000256" key="5">
    <source>
        <dbReference type="ARBA" id="ARBA00022801"/>
    </source>
</evidence>
<dbReference type="GO" id="GO:0006402">
    <property type="term" value="P:mRNA catabolic process"/>
    <property type="evidence" value="ECO:0007669"/>
    <property type="project" value="TreeGrafter"/>
</dbReference>
<comment type="subcellular location">
    <subcellularLocation>
        <location evidence="2 8">Cytoplasm</location>
    </subcellularLocation>
</comment>
<dbReference type="SUPFAM" id="SSF50249">
    <property type="entry name" value="Nucleic acid-binding proteins"/>
    <property type="match status" value="4"/>
</dbReference>
<name>A0A917JX84_9GAMM</name>
<evidence type="ECO:0000313" key="12">
    <source>
        <dbReference type="Proteomes" id="UP000630149"/>
    </source>
</evidence>
<keyword evidence="3 8" id="KW-0963">Cytoplasm</keyword>
<dbReference type="SMART" id="SM00316">
    <property type="entry name" value="S1"/>
    <property type="match status" value="1"/>
</dbReference>
<evidence type="ECO:0000256" key="4">
    <source>
        <dbReference type="ARBA" id="ARBA00022722"/>
    </source>
</evidence>
<proteinExistence type="inferred from homology"/>